<dbReference type="GO" id="GO:0008792">
    <property type="term" value="F:arginine decarboxylase activity"/>
    <property type="evidence" value="ECO:0007669"/>
    <property type="project" value="TreeGrafter"/>
</dbReference>
<dbReference type="Pfam" id="PF03711">
    <property type="entry name" value="OKR_DC_1_C"/>
    <property type="match status" value="1"/>
</dbReference>
<dbReference type="InterPro" id="IPR015424">
    <property type="entry name" value="PyrdxlP-dep_Trfase"/>
</dbReference>
<dbReference type="InterPro" id="IPR011193">
    <property type="entry name" value="Orn/lys/arg_de-COase"/>
</dbReference>
<sequence length="712" mass="81057">MRNILFVYSKKLPVHKLEFLQNLESNLIKENYDCLLTTDLNTAAEIVKSNNRVASIILDWDHFELSAFEKLADYNPNLPIFAIGDNHLDIELNLVDFELNLDFLQYDAVLLNDDIEKIINGIDAYYKAIMPPFTKQLMHYINESNYSFCTPGHQQGHGFQKSPVGAAFYDFFGPNVFKSDISISMEEMGSLLDHSGPHKEAEDYVADIFNADRSLIVTNGTSTSNKIVGMYSAGQGDTILVDRNCHKSLTHLMMMVDVNPIYLKPTRNAYGIIGGIPLSEFTSASIEKKLSDHPVAESWPRYCVITNSTYDGIFYNVNKVHQELDVVNLHFDSAWVPYTNFHSIYEGKYGMSIKPKLNHTIFETQSTHKLLAAFSQASMVHVKGHYDNEKLNETFMMHTSTSPFYPIVASCEVSAAMMKGKLGQSLINDCINYALDFRKEIVKLKEESLDWYYDIWQPENIDEQQAWPIDTSSSWHGFNEVEDDYLYLDPVKVTVILPGIDKEHNLEKKGIPASIVAQFLEDHGIIVEKTGPYTMLFLFSIGITRAKSMKLLATLNKFKQMYDQNRLVKDVLPTIYSKHPDFYENIKIQDLCEKQHGLVVKHNLPQVMFHAFDKLPEYTMSPYQAYQKLNKGDVVKVCLDDLLGHTSAVMVLPYPPGIPLIMPGERITLESKVTLDYLLMLKDIGAELPGFEYDIHGLEKGDDGKLYIKVII</sequence>
<dbReference type="PIRSF" id="PIRSF009393">
    <property type="entry name" value="Orn_decarb"/>
    <property type="match status" value="1"/>
</dbReference>
<dbReference type="Gene3D" id="3.90.100.10">
    <property type="entry name" value="Orn/Lys/Arg decarboxylase, C-terminal domain"/>
    <property type="match status" value="1"/>
</dbReference>
<dbReference type="Gene3D" id="3.40.640.10">
    <property type="entry name" value="Type I PLP-dependent aspartate aminotransferase-like (Major domain)"/>
    <property type="match status" value="1"/>
</dbReference>
<dbReference type="Gene3D" id="3.90.1150.10">
    <property type="entry name" value="Aspartate Aminotransferase, domain 1"/>
    <property type="match status" value="1"/>
</dbReference>
<name>A0A097EQU8_9GAMM</name>
<dbReference type="Gene3D" id="3.40.50.2300">
    <property type="match status" value="1"/>
</dbReference>
<dbReference type="HOGENOM" id="CLU_014292_3_0_6"/>
<accession>A0A097EQU8</accession>
<keyword evidence="2" id="KW-0210">Decarboxylase</keyword>
<dbReference type="STRING" id="1547445.LO80_08140"/>
<dbReference type="SUPFAM" id="SSF53383">
    <property type="entry name" value="PLP-dependent transferases"/>
    <property type="match status" value="1"/>
</dbReference>
<protein>
    <submittedName>
        <fullName evidence="7">Lysine decarboxylase LdcC</fullName>
        <ecNumber evidence="7">4.1.1.18</ecNumber>
    </submittedName>
</protein>
<feature type="domain" description="Orn/Lys/Arg decarboxylases family 1 pyridoxal-P attachment site" evidence="6">
    <location>
        <begin position="364"/>
        <end position="378"/>
    </location>
</feature>
<evidence type="ECO:0000313" key="7">
    <source>
        <dbReference type="EMBL" id="AIT09940.1"/>
    </source>
</evidence>
<evidence type="ECO:0000256" key="4">
    <source>
        <dbReference type="ARBA" id="ARBA00023239"/>
    </source>
</evidence>
<dbReference type="PANTHER" id="PTHR45229:SF3">
    <property type="entry name" value="BIODEGRADATIVE ARGININE DECARBOXYLASE"/>
    <property type="match status" value="1"/>
</dbReference>
<dbReference type="eggNOG" id="COG1982">
    <property type="taxonomic scope" value="Bacteria"/>
</dbReference>
<dbReference type="InterPro" id="IPR015421">
    <property type="entry name" value="PyrdxlP-dep_Trfase_major"/>
</dbReference>
<dbReference type="PANTHER" id="PTHR45229">
    <property type="entry name" value="CONSTITUTIVE ORNITHINE DECARBOXYLASE"/>
    <property type="match status" value="1"/>
</dbReference>
<dbReference type="Proteomes" id="UP000029672">
    <property type="component" value="Chromosome"/>
</dbReference>
<gene>
    <name evidence="7" type="ORF">LO80_08140</name>
</gene>
<dbReference type="EC" id="4.1.1.18" evidence="7"/>
<keyword evidence="8" id="KW-1185">Reference proteome</keyword>
<evidence type="ECO:0000313" key="8">
    <source>
        <dbReference type="Proteomes" id="UP000029672"/>
    </source>
</evidence>
<dbReference type="GO" id="GO:0006527">
    <property type="term" value="P:L-arginine catabolic process"/>
    <property type="evidence" value="ECO:0007669"/>
    <property type="project" value="TreeGrafter"/>
</dbReference>
<evidence type="ECO:0000259" key="6">
    <source>
        <dbReference type="PROSITE" id="PS00703"/>
    </source>
</evidence>
<dbReference type="Pfam" id="PF03709">
    <property type="entry name" value="OKR_DC_1_N"/>
    <property type="match status" value="1"/>
</dbReference>
<dbReference type="OrthoDB" id="9761189at2"/>
<keyword evidence="4 7" id="KW-0456">Lyase</keyword>
<dbReference type="Pfam" id="PF01276">
    <property type="entry name" value="OKR_DC_1"/>
    <property type="match status" value="1"/>
</dbReference>
<proteinExistence type="inferred from homology"/>
<evidence type="ECO:0000256" key="5">
    <source>
        <dbReference type="PIRSR" id="PIRSR009393-1"/>
    </source>
</evidence>
<dbReference type="GO" id="GO:0030170">
    <property type="term" value="F:pyridoxal phosphate binding"/>
    <property type="evidence" value="ECO:0007669"/>
    <property type="project" value="TreeGrafter"/>
</dbReference>
<dbReference type="SUPFAM" id="SSF55904">
    <property type="entry name" value="Ornithine decarboxylase C-terminal domain"/>
    <property type="match status" value="1"/>
</dbReference>
<keyword evidence="3 5" id="KW-0663">Pyridoxal phosphate</keyword>
<evidence type="ECO:0000256" key="3">
    <source>
        <dbReference type="ARBA" id="ARBA00022898"/>
    </source>
</evidence>
<dbReference type="InterPro" id="IPR005308">
    <property type="entry name" value="OKR_de-COase_N"/>
</dbReference>
<dbReference type="CDD" id="cd00615">
    <property type="entry name" value="Orn_deC_like"/>
    <property type="match status" value="1"/>
</dbReference>
<dbReference type="RefSeq" id="WP_040010298.1">
    <property type="nucleotide sequence ID" value="NZ_CP009574.1"/>
</dbReference>
<dbReference type="KEGG" id="frf:LO80_08140"/>
<reference evidence="7 8" key="1">
    <citation type="submission" date="2014-10" db="EMBL/GenBank/DDBJ databases">
        <title>Whole genome sequence of Francisella endociliophora strain FSC1006, isolated from a laboratory culture of the marine ciliate Euplotes raikovi.</title>
        <authorList>
            <person name="Granberg M."/>
            <person name="Backman S."/>
            <person name="Lundmark E."/>
            <person name="Nilsson E."/>
            <person name="Karlsson E."/>
            <person name="Thelaus J."/>
            <person name="Ohrman C."/>
            <person name="Larkeryd A."/>
            <person name="Stenberg P."/>
        </authorList>
    </citation>
    <scope>NUCLEOTIDE SEQUENCE [LARGE SCALE GENOMIC DNA]</scope>
    <source>
        <strain evidence="7 8">FSC1006</strain>
    </source>
</reference>
<dbReference type="GO" id="GO:0008923">
    <property type="term" value="F:lysine decarboxylase activity"/>
    <property type="evidence" value="ECO:0007669"/>
    <property type="project" value="UniProtKB-EC"/>
</dbReference>
<dbReference type="GO" id="GO:0005829">
    <property type="term" value="C:cytosol"/>
    <property type="evidence" value="ECO:0007669"/>
    <property type="project" value="TreeGrafter"/>
</dbReference>
<evidence type="ECO:0000256" key="1">
    <source>
        <dbReference type="ARBA" id="ARBA00010671"/>
    </source>
</evidence>
<dbReference type="NCBIfam" id="NF011928">
    <property type="entry name" value="PRK15399.1"/>
    <property type="match status" value="1"/>
</dbReference>
<dbReference type="InterPro" id="IPR036633">
    <property type="entry name" value="Prn/Lys/Arg_de-COase_C_sf"/>
</dbReference>
<comment type="similarity">
    <text evidence="1">Belongs to the Orn/Lys/Arg decarboxylase class-I family.</text>
</comment>
<dbReference type="PROSITE" id="PS00703">
    <property type="entry name" value="OKR_DC_1"/>
    <property type="match status" value="1"/>
</dbReference>
<dbReference type="InterPro" id="IPR015422">
    <property type="entry name" value="PyrdxlP-dep_Trfase_small"/>
</dbReference>
<dbReference type="InterPro" id="IPR000310">
    <property type="entry name" value="Orn/Lys/Arg_deCO2ase_major_dom"/>
</dbReference>
<organism evidence="7 8">
    <name type="scientific">Candidatus Francisella endociliophora</name>
    <dbReference type="NCBI Taxonomy" id="653937"/>
    <lineage>
        <taxon>Bacteria</taxon>
        <taxon>Pseudomonadati</taxon>
        <taxon>Pseudomonadota</taxon>
        <taxon>Gammaproteobacteria</taxon>
        <taxon>Thiotrichales</taxon>
        <taxon>Francisellaceae</taxon>
        <taxon>Francisella</taxon>
    </lineage>
</organism>
<dbReference type="EMBL" id="CP009574">
    <property type="protein sequence ID" value="AIT09940.1"/>
    <property type="molecule type" value="Genomic_DNA"/>
</dbReference>
<feature type="modified residue" description="N6-(pyridoxal phosphate)lysine" evidence="5">
    <location>
        <position position="369"/>
    </location>
</feature>
<dbReference type="AlphaFoldDB" id="A0A097EQU8"/>
<evidence type="ECO:0000256" key="2">
    <source>
        <dbReference type="ARBA" id="ARBA00022793"/>
    </source>
</evidence>
<dbReference type="FunFam" id="3.40.640.10:FF:000008">
    <property type="entry name" value="Lysine decarboxylase, inducible"/>
    <property type="match status" value="1"/>
</dbReference>
<dbReference type="InterPro" id="IPR008286">
    <property type="entry name" value="Prn/Lys/Arg_de-COase_C"/>
</dbReference>